<organism evidence="1 2">
    <name type="scientific">Pleomorphomonas diazotrophica</name>
    <dbReference type="NCBI Taxonomy" id="1166257"/>
    <lineage>
        <taxon>Bacteria</taxon>
        <taxon>Pseudomonadati</taxon>
        <taxon>Pseudomonadota</taxon>
        <taxon>Alphaproteobacteria</taxon>
        <taxon>Hyphomicrobiales</taxon>
        <taxon>Pleomorphomonadaceae</taxon>
        <taxon>Pleomorphomonas</taxon>
    </lineage>
</organism>
<comment type="caution">
    <text evidence="1">The sequence shown here is derived from an EMBL/GenBank/DDBJ whole genome shotgun (WGS) entry which is preliminary data.</text>
</comment>
<dbReference type="GO" id="GO:0019867">
    <property type="term" value="C:outer membrane"/>
    <property type="evidence" value="ECO:0007669"/>
    <property type="project" value="InterPro"/>
</dbReference>
<gene>
    <name evidence="1" type="ORF">CXZ10_14685</name>
</gene>
<accession>A0A1I4SZ12</accession>
<evidence type="ECO:0008006" key="3">
    <source>
        <dbReference type="Google" id="ProtNLM"/>
    </source>
</evidence>
<protein>
    <recommendedName>
        <fullName evidence="3">LPS-assembly lipoprotein</fullName>
    </recommendedName>
</protein>
<sequence>MWSSDILRRGALLLAVAGLVAACQVRPVYAPTGSAAMGASPAMATELASIAVEAQTDRLGQALMNELIFQLRGGGALVAPKYRLDLILTIRVSDLAIRAREDIPVAKLVSLTATYTLTEIATGRVVTSDNVYTTSSFDVSSQRYANVRAQQDAEDRAARAAAADIRLRLSSALIGKG</sequence>
<dbReference type="InterPro" id="IPR007485">
    <property type="entry name" value="LPS_assembly_LptE"/>
</dbReference>
<dbReference type="GO" id="GO:0043165">
    <property type="term" value="P:Gram-negative-bacterium-type cell outer membrane assembly"/>
    <property type="evidence" value="ECO:0007669"/>
    <property type="project" value="InterPro"/>
</dbReference>
<dbReference type="AlphaFoldDB" id="A0A1I4SZ12"/>
<evidence type="ECO:0000313" key="1">
    <source>
        <dbReference type="EMBL" id="PKR88633.1"/>
    </source>
</evidence>
<dbReference type="EMBL" id="PJNW01000011">
    <property type="protein sequence ID" value="PKR88633.1"/>
    <property type="molecule type" value="Genomic_DNA"/>
</dbReference>
<dbReference type="Proteomes" id="UP000233491">
    <property type="component" value="Unassembled WGS sequence"/>
</dbReference>
<keyword evidence="2" id="KW-1185">Reference proteome</keyword>
<dbReference type="Pfam" id="PF04390">
    <property type="entry name" value="LptE"/>
    <property type="match status" value="1"/>
</dbReference>
<dbReference type="Gene3D" id="3.30.160.150">
    <property type="entry name" value="Lipoprotein like domain"/>
    <property type="match status" value="1"/>
</dbReference>
<evidence type="ECO:0000313" key="2">
    <source>
        <dbReference type="Proteomes" id="UP000233491"/>
    </source>
</evidence>
<proteinExistence type="predicted"/>
<dbReference type="RefSeq" id="WP_101290086.1">
    <property type="nucleotide sequence ID" value="NZ_FOUQ01000004.1"/>
</dbReference>
<reference evidence="1 2" key="1">
    <citation type="submission" date="2017-12" db="EMBL/GenBank/DDBJ databases">
        <title>Anaerobic carbon monoxide metabolism by Pleomorphomonas carboxyditropha sp. nov., a new mesophilic hydrogenogenic carboxidotroph.</title>
        <authorList>
            <person name="Esquivel-Elizondo S."/>
            <person name="Krajmalnik-Brown R."/>
        </authorList>
    </citation>
    <scope>NUCLEOTIDE SEQUENCE [LARGE SCALE GENOMIC DNA]</scope>
    <source>
        <strain evidence="1 2">R5-392</strain>
    </source>
</reference>
<dbReference type="OrthoDB" id="7678210at2"/>
<name>A0A1I4SZ12_9HYPH</name>